<evidence type="ECO:0000313" key="7">
    <source>
        <dbReference type="Proteomes" id="UP000050501"/>
    </source>
</evidence>
<dbReference type="InterPro" id="IPR039430">
    <property type="entry name" value="Thymidylate_kin-like_dom"/>
</dbReference>
<dbReference type="GO" id="GO:0006233">
    <property type="term" value="P:dTDP biosynthetic process"/>
    <property type="evidence" value="ECO:0007669"/>
    <property type="project" value="TreeGrafter"/>
</dbReference>
<proteinExistence type="inferred from homology"/>
<dbReference type="InterPro" id="IPR027417">
    <property type="entry name" value="P-loop_NTPase"/>
</dbReference>
<dbReference type="GO" id="GO:0005524">
    <property type="term" value="F:ATP binding"/>
    <property type="evidence" value="ECO:0007669"/>
    <property type="project" value="UniProtKB-KW"/>
</dbReference>
<evidence type="ECO:0000256" key="1">
    <source>
        <dbReference type="ARBA" id="ARBA00009776"/>
    </source>
</evidence>
<dbReference type="GO" id="GO:0005737">
    <property type="term" value="C:cytoplasm"/>
    <property type="evidence" value="ECO:0007669"/>
    <property type="project" value="TreeGrafter"/>
</dbReference>
<dbReference type="GO" id="GO:0006227">
    <property type="term" value="P:dUDP biosynthetic process"/>
    <property type="evidence" value="ECO:0007669"/>
    <property type="project" value="TreeGrafter"/>
</dbReference>
<comment type="caution">
    <text evidence="6">The sequence shown here is derived from an EMBL/GenBank/DDBJ whole genome shotgun (WGS) entry which is preliminary data.</text>
</comment>
<dbReference type="Pfam" id="PF02223">
    <property type="entry name" value="Thymidylate_kin"/>
    <property type="match status" value="1"/>
</dbReference>
<protein>
    <recommendedName>
        <fullName evidence="2">Thymidylate kinase</fullName>
    </recommendedName>
</protein>
<dbReference type="Proteomes" id="UP000050501">
    <property type="component" value="Unassembled WGS sequence"/>
</dbReference>
<keyword evidence="4" id="KW-0067">ATP-binding</keyword>
<evidence type="ECO:0000256" key="3">
    <source>
        <dbReference type="ARBA" id="ARBA00022741"/>
    </source>
</evidence>
<dbReference type="OrthoDB" id="2088152at2"/>
<accession>A0A0P6XMV7</accession>
<dbReference type="GO" id="GO:0006235">
    <property type="term" value="P:dTTP biosynthetic process"/>
    <property type="evidence" value="ECO:0007669"/>
    <property type="project" value="TreeGrafter"/>
</dbReference>
<dbReference type="GO" id="GO:0004798">
    <property type="term" value="F:dTMP kinase activity"/>
    <property type="evidence" value="ECO:0007669"/>
    <property type="project" value="TreeGrafter"/>
</dbReference>
<organism evidence="6 7">
    <name type="scientific">Levilinea saccharolytica</name>
    <dbReference type="NCBI Taxonomy" id="229921"/>
    <lineage>
        <taxon>Bacteria</taxon>
        <taxon>Bacillati</taxon>
        <taxon>Chloroflexota</taxon>
        <taxon>Anaerolineae</taxon>
        <taxon>Anaerolineales</taxon>
        <taxon>Anaerolineaceae</taxon>
        <taxon>Levilinea</taxon>
    </lineage>
</organism>
<reference evidence="6 7" key="1">
    <citation type="submission" date="2015-07" db="EMBL/GenBank/DDBJ databases">
        <title>Genome sequence of Levilinea saccharolytica DSM 16555.</title>
        <authorList>
            <person name="Hemp J."/>
            <person name="Ward L.M."/>
            <person name="Pace L.A."/>
            <person name="Fischer W.W."/>
        </authorList>
    </citation>
    <scope>NUCLEOTIDE SEQUENCE [LARGE SCALE GENOMIC DNA]</scope>
    <source>
        <strain evidence="6 7">KIBI-1</strain>
    </source>
</reference>
<evidence type="ECO:0000313" key="6">
    <source>
        <dbReference type="EMBL" id="KPL84881.1"/>
    </source>
</evidence>
<feature type="domain" description="Thymidylate kinase-like" evidence="5">
    <location>
        <begin position="16"/>
        <end position="152"/>
    </location>
</feature>
<evidence type="ECO:0000256" key="4">
    <source>
        <dbReference type="ARBA" id="ARBA00022840"/>
    </source>
</evidence>
<dbReference type="CDD" id="cd01672">
    <property type="entry name" value="TMPK"/>
    <property type="match status" value="1"/>
</dbReference>
<sequence length="204" mass="22924">MMSAPPSKMPLIALVGVDGSGKSSVIQALQAELQAENIPVHVLHGNNLLPKNGPITNHQHPPRPFFSSCLKMLYRALRWLGHYYLHLRPRMNSGVLLLSDRHYFDDVAIDPRKYRYGGPHALVNRLRCRLPRPDLFIFLDATPEVLLSRKQEIPLDEVVRLRAAYQSMLACQPNTRQVDASAPLPQVLAEVRAVIQPYLPAGQS</sequence>
<evidence type="ECO:0000256" key="2">
    <source>
        <dbReference type="ARBA" id="ARBA00017144"/>
    </source>
</evidence>
<dbReference type="AlphaFoldDB" id="A0A0P6XMV7"/>
<comment type="similarity">
    <text evidence="1">Belongs to the thymidylate kinase family.</text>
</comment>
<name>A0A0P6XMV7_9CHLR</name>
<dbReference type="Gene3D" id="3.40.50.300">
    <property type="entry name" value="P-loop containing nucleotide triphosphate hydrolases"/>
    <property type="match status" value="1"/>
</dbReference>
<evidence type="ECO:0000259" key="5">
    <source>
        <dbReference type="Pfam" id="PF02223"/>
    </source>
</evidence>
<dbReference type="PATRIC" id="fig|229921.5.peg.1709"/>
<keyword evidence="3" id="KW-0547">Nucleotide-binding</keyword>
<dbReference type="PANTHER" id="PTHR10344:SF4">
    <property type="entry name" value="UMP-CMP KINASE 2, MITOCHONDRIAL"/>
    <property type="match status" value="1"/>
</dbReference>
<gene>
    <name evidence="6" type="ORF">ADN01_07345</name>
</gene>
<dbReference type="RefSeq" id="WP_062418765.1">
    <property type="nucleotide sequence ID" value="NZ_DF967974.1"/>
</dbReference>
<dbReference type="SUPFAM" id="SSF52540">
    <property type="entry name" value="P-loop containing nucleoside triphosphate hydrolases"/>
    <property type="match status" value="1"/>
</dbReference>
<dbReference type="STRING" id="229921.ADN01_07345"/>
<dbReference type="EMBL" id="LGCM01000028">
    <property type="protein sequence ID" value="KPL84881.1"/>
    <property type="molecule type" value="Genomic_DNA"/>
</dbReference>
<dbReference type="PANTHER" id="PTHR10344">
    <property type="entry name" value="THYMIDYLATE KINASE"/>
    <property type="match status" value="1"/>
</dbReference>
<keyword evidence="7" id="KW-1185">Reference proteome</keyword>